<dbReference type="Gene3D" id="3.40.630.30">
    <property type="match status" value="1"/>
</dbReference>
<evidence type="ECO:0000313" key="2">
    <source>
        <dbReference type="EMBL" id="TCP06962.1"/>
    </source>
</evidence>
<dbReference type="PROSITE" id="PS51729">
    <property type="entry name" value="GNAT_YJDJ"/>
    <property type="match status" value="1"/>
</dbReference>
<keyword evidence="4" id="KW-1185">Reference proteome</keyword>
<reference evidence="3" key="3">
    <citation type="journal article" date="2022" name="Res Sq">
        <title>Evolution of multicellular longitudinally dividing oral cavity symbionts (Neisseriaceae).</title>
        <authorList>
            <person name="Nyongesa S."/>
            <person name="Weber P."/>
            <person name="Bernet E."/>
            <person name="Pullido F."/>
            <person name="Nieckarz M."/>
            <person name="Delaby M."/>
            <person name="Nieves C."/>
            <person name="Viehboeck T."/>
            <person name="Krause N."/>
            <person name="Rivera-Millot A."/>
            <person name="Nakamura A."/>
            <person name="Vischer N."/>
            <person name="VanNieuwenhze M."/>
            <person name="Brun Y."/>
            <person name="Cava F."/>
            <person name="Bulgheresi S."/>
            <person name="Veyrier F."/>
        </authorList>
    </citation>
    <scope>NUCLEOTIDE SEQUENCE</scope>
    <source>
        <strain evidence="3">1258/02</strain>
    </source>
</reference>
<proteinExistence type="predicted"/>
<evidence type="ECO:0000313" key="3">
    <source>
        <dbReference type="EMBL" id="UOO79682.1"/>
    </source>
</evidence>
<dbReference type="InterPro" id="IPR031165">
    <property type="entry name" value="GNAT_YJDJ"/>
</dbReference>
<dbReference type="InterPro" id="IPR045057">
    <property type="entry name" value="Gcn5-rel_NAT"/>
</dbReference>
<dbReference type="Proteomes" id="UP000294721">
    <property type="component" value="Unassembled WGS sequence"/>
</dbReference>
<dbReference type="PANTHER" id="PTHR31435">
    <property type="entry name" value="PROTEIN NATD1"/>
    <property type="match status" value="1"/>
</dbReference>
<dbReference type="PANTHER" id="PTHR31435:SF10">
    <property type="entry name" value="BSR4717 PROTEIN"/>
    <property type="match status" value="1"/>
</dbReference>
<accession>A0AAE9KI77</accession>
<gene>
    <name evidence="2" type="ORF">EV680_10955</name>
    <name evidence="3" type="ORF">LVJ78_01225</name>
</gene>
<sequence>MKRDYTVIDNREKQRFEIHAEGHIAFEDYALFEGGIAYLHTEVPPELGGRGIASFLIQYLLDDAAAKGLKVKPVCPVVRAYIEKHPEYQANTVPWQDG</sequence>
<evidence type="ECO:0000313" key="4">
    <source>
        <dbReference type="Proteomes" id="UP000294721"/>
    </source>
</evidence>
<dbReference type="AlphaFoldDB" id="A0AAE9KI77"/>
<evidence type="ECO:0000259" key="1">
    <source>
        <dbReference type="PROSITE" id="PS51729"/>
    </source>
</evidence>
<dbReference type="KEGG" id="usu:LVJ78_01225"/>
<evidence type="ECO:0000313" key="5">
    <source>
        <dbReference type="Proteomes" id="UP000829756"/>
    </source>
</evidence>
<feature type="domain" description="N-acetyltransferase" evidence="1">
    <location>
        <begin position="8"/>
        <end position="93"/>
    </location>
</feature>
<protein>
    <submittedName>
        <fullName evidence="3">N-acetyltransferase</fullName>
    </submittedName>
</protein>
<dbReference type="Proteomes" id="UP000829756">
    <property type="component" value="Chromosome"/>
</dbReference>
<name>A0AAE9KI77_9NEIS</name>
<dbReference type="InterPro" id="IPR016181">
    <property type="entry name" value="Acyl_CoA_acyltransferase"/>
</dbReference>
<dbReference type="SUPFAM" id="SSF55729">
    <property type="entry name" value="Acyl-CoA N-acyltransferases (Nat)"/>
    <property type="match status" value="1"/>
</dbReference>
<reference evidence="3" key="2">
    <citation type="submission" date="2021-12" db="EMBL/GenBank/DDBJ databases">
        <authorList>
            <person name="Veyrier F.J."/>
        </authorList>
    </citation>
    <scope>NUCLEOTIDE SEQUENCE</scope>
    <source>
        <strain evidence="3">1258/02</strain>
    </source>
</reference>
<dbReference type="Pfam" id="PF14542">
    <property type="entry name" value="Acetyltransf_CG"/>
    <property type="match status" value="1"/>
</dbReference>
<dbReference type="EMBL" id="CP091507">
    <property type="protein sequence ID" value="UOO79682.1"/>
    <property type="molecule type" value="Genomic_DNA"/>
</dbReference>
<dbReference type="RefSeq" id="WP_132953594.1">
    <property type="nucleotide sequence ID" value="NZ_CP091507.1"/>
</dbReference>
<organism evidence="3 5">
    <name type="scientific">Uruburuella suis</name>
    <dbReference type="NCBI Taxonomy" id="252130"/>
    <lineage>
        <taxon>Bacteria</taxon>
        <taxon>Pseudomonadati</taxon>
        <taxon>Pseudomonadota</taxon>
        <taxon>Betaproteobacteria</taxon>
        <taxon>Neisseriales</taxon>
        <taxon>Neisseriaceae</taxon>
        <taxon>Uruburuella</taxon>
    </lineage>
</organism>
<reference evidence="2 4" key="1">
    <citation type="submission" date="2019-03" db="EMBL/GenBank/DDBJ databases">
        <title>Genomic Encyclopedia of Type Strains, Phase IV (KMG-IV): sequencing the most valuable type-strain genomes for metagenomic binning, comparative biology and taxonomic classification.</title>
        <authorList>
            <person name="Goeker M."/>
        </authorList>
    </citation>
    <scope>NUCLEOTIDE SEQUENCE [LARGE SCALE GENOMIC DNA]</scope>
    <source>
        <strain evidence="2 4">DSM 17474</strain>
    </source>
</reference>
<dbReference type="EMBL" id="SLXE01000009">
    <property type="protein sequence ID" value="TCP06962.1"/>
    <property type="molecule type" value="Genomic_DNA"/>
</dbReference>